<dbReference type="PROSITE" id="PS00250">
    <property type="entry name" value="TGF_BETA_1"/>
    <property type="match status" value="1"/>
</dbReference>
<dbReference type="PANTHER" id="PTHR11848">
    <property type="entry name" value="TGF-BETA FAMILY"/>
    <property type="match status" value="1"/>
</dbReference>
<evidence type="ECO:0000256" key="6">
    <source>
        <dbReference type="RuleBase" id="RU000354"/>
    </source>
</evidence>
<keyword evidence="3" id="KW-0964">Secreted</keyword>
<evidence type="ECO:0000313" key="10">
    <source>
        <dbReference type="Proteomes" id="UP000694546"/>
    </source>
</evidence>
<reference evidence="9" key="2">
    <citation type="submission" date="2025-09" db="UniProtKB">
        <authorList>
            <consortium name="Ensembl"/>
        </authorList>
    </citation>
    <scope>IDENTIFICATION</scope>
</reference>
<name>A0A8C4ZE50_GADMO</name>
<sequence>MDRYQVAALVVGLVLVLETTCFHSLAVFLPVPPKGSKGTKLFDEQDASKYFKEFYTSPSSEKHNKAISKDLVEPHDYMLSIYKTFSTAEKLGLNASFFRSSKAANTIASFVDNGQDQLPLAPLKRQRYEFDVSTLSDRAEVLGAELRIYTKVSGTLRTLDTAGPVELQLRSCSDQQLLDSRTLDLQDPQDRPKWEVLDVWEVFRERGRHAPQFCLELAAVLDNPERELDLRLLGYHRQGRPQQKKAILVVFTRSRRRQTLFSERREGMALVGGRERAGRAKANRKRRTTVVNRHGKRHGRKSKTRCGKRPLHVNFRQLGWDDWIIAPLDYEAHHCEGVCEFPLRAHLEPTNHAIIQTLMNSMGPGDMPPSCCAPTQLSPISILYIDSGNNVVYKQYEDMVVESCGCR</sequence>
<dbReference type="Gene3D" id="2.60.120.970">
    <property type="match status" value="1"/>
</dbReference>
<dbReference type="GO" id="GO:0035239">
    <property type="term" value="P:tube morphogenesis"/>
    <property type="evidence" value="ECO:0007669"/>
    <property type="project" value="UniProtKB-ARBA"/>
</dbReference>
<feature type="domain" description="TGF-beta family profile" evidence="8">
    <location>
        <begin position="284"/>
        <end position="407"/>
    </location>
</feature>
<evidence type="ECO:0000256" key="2">
    <source>
        <dbReference type="ARBA" id="ARBA00006656"/>
    </source>
</evidence>
<dbReference type="SMART" id="SM00204">
    <property type="entry name" value="TGFB"/>
    <property type="match status" value="1"/>
</dbReference>
<dbReference type="InterPro" id="IPR015615">
    <property type="entry name" value="TGF-beta-rel"/>
</dbReference>
<dbReference type="InterPro" id="IPR029034">
    <property type="entry name" value="Cystine-knot_cytokine"/>
</dbReference>
<keyword evidence="4 6" id="KW-0339">Growth factor</keyword>
<dbReference type="GO" id="GO:0005125">
    <property type="term" value="F:cytokine activity"/>
    <property type="evidence" value="ECO:0007669"/>
    <property type="project" value="TreeGrafter"/>
</dbReference>
<dbReference type="GO" id="GO:0008083">
    <property type="term" value="F:growth factor activity"/>
    <property type="evidence" value="ECO:0007669"/>
    <property type="project" value="UniProtKB-KW"/>
</dbReference>
<dbReference type="GO" id="GO:0005615">
    <property type="term" value="C:extracellular space"/>
    <property type="evidence" value="ECO:0007669"/>
    <property type="project" value="TreeGrafter"/>
</dbReference>
<dbReference type="Ensembl" id="ENSGMOT00000013295.2">
    <property type="protein sequence ID" value="ENSGMOP00000012952.2"/>
    <property type="gene ID" value="ENSGMOG00000012100.2"/>
</dbReference>
<proteinExistence type="inferred from homology"/>
<feature type="region of interest" description="Disordered" evidence="7">
    <location>
        <begin position="272"/>
        <end position="305"/>
    </location>
</feature>
<accession>A0A8C4ZE50</accession>
<comment type="subcellular location">
    <subcellularLocation>
        <location evidence="1">Secreted</location>
    </subcellularLocation>
</comment>
<keyword evidence="10" id="KW-1185">Reference proteome</keyword>
<organism evidence="9 10">
    <name type="scientific">Gadus morhua</name>
    <name type="common">Atlantic cod</name>
    <dbReference type="NCBI Taxonomy" id="8049"/>
    <lineage>
        <taxon>Eukaryota</taxon>
        <taxon>Metazoa</taxon>
        <taxon>Chordata</taxon>
        <taxon>Craniata</taxon>
        <taxon>Vertebrata</taxon>
        <taxon>Euteleostomi</taxon>
        <taxon>Actinopterygii</taxon>
        <taxon>Neopterygii</taxon>
        <taxon>Teleostei</taxon>
        <taxon>Neoteleostei</taxon>
        <taxon>Acanthomorphata</taxon>
        <taxon>Zeiogadaria</taxon>
        <taxon>Gadariae</taxon>
        <taxon>Gadiformes</taxon>
        <taxon>Gadoidei</taxon>
        <taxon>Gadidae</taxon>
        <taxon>Gadus</taxon>
    </lineage>
</organism>
<evidence type="ECO:0000256" key="3">
    <source>
        <dbReference type="ARBA" id="ARBA00022525"/>
    </source>
</evidence>
<dbReference type="SUPFAM" id="SSF57501">
    <property type="entry name" value="Cystine-knot cytokines"/>
    <property type="match status" value="1"/>
</dbReference>
<evidence type="ECO:0000313" key="9">
    <source>
        <dbReference type="Ensembl" id="ENSGMOP00000012952.2"/>
    </source>
</evidence>
<dbReference type="Pfam" id="PF00019">
    <property type="entry name" value="TGF_beta"/>
    <property type="match status" value="1"/>
</dbReference>
<reference evidence="9" key="1">
    <citation type="submission" date="2025-08" db="UniProtKB">
        <authorList>
            <consortium name="Ensembl"/>
        </authorList>
    </citation>
    <scope>IDENTIFICATION</scope>
</reference>
<evidence type="ECO:0000259" key="8">
    <source>
        <dbReference type="PROSITE" id="PS51362"/>
    </source>
</evidence>
<feature type="compositionally biased region" description="Basic residues" evidence="7">
    <location>
        <begin position="279"/>
        <end position="305"/>
    </location>
</feature>
<evidence type="ECO:0000256" key="1">
    <source>
        <dbReference type="ARBA" id="ARBA00004613"/>
    </source>
</evidence>
<dbReference type="InterPro" id="IPR001839">
    <property type="entry name" value="TGF-b_C"/>
</dbReference>
<dbReference type="Pfam" id="PF00688">
    <property type="entry name" value="TGFb_propeptide"/>
    <property type="match status" value="1"/>
</dbReference>
<comment type="similarity">
    <text evidence="2 6">Belongs to the TGF-beta family.</text>
</comment>
<protein>
    <submittedName>
        <fullName evidence="9">Growth differentiation factor 6b</fullName>
    </submittedName>
</protein>
<evidence type="ECO:0000256" key="5">
    <source>
        <dbReference type="ARBA" id="ARBA00023157"/>
    </source>
</evidence>
<dbReference type="Gene3D" id="2.10.90.10">
    <property type="entry name" value="Cystine-knot cytokines"/>
    <property type="match status" value="1"/>
</dbReference>
<dbReference type="CDD" id="cd13766">
    <property type="entry name" value="TGF_beta_GDF5_6_7"/>
    <property type="match status" value="1"/>
</dbReference>
<dbReference type="PRINTS" id="PR00669">
    <property type="entry name" value="INHIBINA"/>
</dbReference>
<dbReference type="InterPro" id="IPR017948">
    <property type="entry name" value="TGFb_CS"/>
</dbReference>
<evidence type="ECO:0000256" key="7">
    <source>
        <dbReference type="SAM" id="MobiDB-lite"/>
    </source>
</evidence>
<evidence type="ECO:0000256" key="4">
    <source>
        <dbReference type="ARBA" id="ARBA00023030"/>
    </source>
</evidence>
<dbReference type="PANTHER" id="PTHR11848:SF285">
    <property type="entry name" value="GROWTH_DIFFERENTIATION FACTOR 6-B"/>
    <property type="match status" value="1"/>
</dbReference>
<dbReference type="GO" id="GO:0030509">
    <property type="term" value="P:BMP signaling pathway"/>
    <property type="evidence" value="ECO:0007669"/>
    <property type="project" value="TreeGrafter"/>
</dbReference>
<dbReference type="InterPro" id="IPR001111">
    <property type="entry name" value="TGF-b_propeptide"/>
</dbReference>
<dbReference type="Proteomes" id="UP000694546">
    <property type="component" value="Chromosome 22"/>
</dbReference>
<keyword evidence="5" id="KW-1015">Disulfide bond</keyword>
<dbReference type="AlphaFoldDB" id="A0A8C4ZE50"/>
<dbReference type="PROSITE" id="PS51362">
    <property type="entry name" value="TGF_BETA_2"/>
    <property type="match status" value="1"/>
</dbReference>
<dbReference type="GeneTree" id="ENSGT00940000160140"/>